<feature type="compositionally biased region" description="Polar residues" evidence="1">
    <location>
        <begin position="62"/>
        <end position="71"/>
    </location>
</feature>
<accession>A0A4Q7T6L6</accession>
<evidence type="ECO:0000256" key="1">
    <source>
        <dbReference type="SAM" id="MobiDB-lite"/>
    </source>
</evidence>
<evidence type="ECO:0000313" key="2">
    <source>
        <dbReference type="EMBL" id="RZT55944.1"/>
    </source>
</evidence>
<evidence type="ECO:0000313" key="3">
    <source>
        <dbReference type="Proteomes" id="UP000292408"/>
    </source>
</evidence>
<sequence>MQLGTRWAVGDTPPPQLTPEVVAAIHRVEGELLGFDTTQWRWTLTWLEGRPVVQLDDGTTIRVSPSGQVHVSNEDDADELDR</sequence>
<protein>
    <submittedName>
        <fullName evidence="2">Uncharacterized protein</fullName>
    </submittedName>
</protein>
<gene>
    <name evidence="2" type="ORF">EV140_2612</name>
</gene>
<name>A0A4Q7T6L6_9MICO</name>
<feature type="region of interest" description="Disordered" evidence="1">
    <location>
        <begin position="62"/>
        <end position="82"/>
    </location>
</feature>
<keyword evidence="3" id="KW-1185">Reference proteome</keyword>
<dbReference type="AlphaFoldDB" id="A0A4Q7T6L6"/>
<organism evidence="2 3">
    <name type="scientific">Microcella alkaliphila</name>
    <dbReference type="NCBI Taxonomy" id="279828"/>
    <lineage>
        <taxon>Bacteria</taxon>
        <taxon>Bacillati</taxon>
        <taxon>Actinomycetota</taxon>
        <taxon>Actinomycetes</taxon>
        <taxon>Micrococcales</taxon>
        <taxon>Microbacteriaceae</taxon>
        <taxon>Microcella</taxon>
    </lineage>
</organism>
<dbReference type="EMBL" id="SGXT01000020">
    <property type="protein sequence ID" value="RZT55944.1"/>
    <property type="molecule type" value="Genomic_DNA"/>
</dbReference>
<comment type="caution">
    <text evidence="2">The sequence shown here is derived from an EMBL/GenBank/DDBJ whole genome shotgun (WGS) entry which is preliminary data.</text>
</comment>
<dbReference type="OrthoDB" id="5007400at2"/>
<dbReference type="Proteomes" id="UP000292408">
    <property type="component" value="Unassembled WGS sequence"/>
</dbReference>
<proteinExistence type="predicted"/>
<reference evidence="2 3" key="1">
    <citation type="journal article" date="2015" name="Stand. Genomic Sci.">
        <title>Genomic Encyclopedia of Bacterial and Archaeal Type Strains, Phase III: the genomes of soil and plant-associated and newly described type strains.</title>
        <authorList>
            <person name="Whitman W.B."/>
            <person name="Woyke T."/>
            <person name="Klenk H.P."/>
            <person name="Zhou Y."/>
            <person name="Lilburn T.G."/>
            <person name="Beck B.J."/>
            <person name="De Vos P."/>
            <person name="Vandamme P."/>
            <person name="Eisen J.A."/>
            <person name="Garrity G."/>
            <person name="Hugenholtz P."/>
            <person name="Kyrpides N.C."/>
        </authorList>
    </citation>
    <scope>NUCLEOTIDE SEQUENCE [LARGE SCALE GENOMIC DNA]</scope>
    <source>
        <strain evidence="2 3">AC4r</strain>
    </source>
</reference>